<proteinExistence type="predicted"/>
<keyword evidence="2" id="KW-1185">Reference proteome</keyword>
<protein>
    <submittedName>
        <fullName evidence="1">Uncharacterized protein</fullName>
    </submittedName>
</protein>
<sequence length="99" mass="11120">MAWKLCGSIMKDCTHVLQGRSNENDVDTGPAETNPSHGIVSELSKKKVNEQNNHCYYDINVVKKSLSKTNILKHTSENLGLYNREGKKGFEKNALSRVQ</sequence>
<name>A0A5E4Q5G4_9NEOP</name>
<reference evidence="1 2" key="1">
    <citation type="submission" date="2017-07" db="EMBL/GenBank/DDBJ databases">
        <authorList>
            <person name="Talla V."/>
            <person name="Backstrom N."/>
        </authorList>
    </citation>
    <scope>NUCLEOTIDE SEQUENCE [LARGE SCALE GENOMIC DNA]</scope>
</reference>
<accession>A0A5E4Q5G4</accession>
<gene>
    <name evidence="1" type="ORF">LSINAPIS_LOCUS5165</name>
</gene>
<dbReference type="AlphaFoldDB" id="A0A5E4Q5G4"/>
<evidence type="ECO:0000313" key="1">
    <source>
        <dbReference type="EMBL" id="VVC92810.1"/>
    </source>
</evidence>
<organism evidence="1 2">
    <name type="scientific">Leptidea sinapis</name>
    <dbReference type="NCBI Taxonomy" id="189913"/>
    <lineage>
        <taxon>Eukaryota</taxon>
        <taxon>Metazoa</taxon>
        <taxon>Ecdysozoa</taxon>
        <taxon>Arthropoda</taxon>
        <taxon>Hexapoda</taxon>
        <taxon>Insecta</taxon>
        <taxon>Pterygota</taxon>
        <taxon>Neoptera</taxon>
        <taxon>Endopterygota</taxon>
        <taxon>Lepidoptera</taxon>
        <taxon>Glossata</taxon>
        <taxon>Ditrysia</taxon>
        <taxon>Papilionoidea</taxon>
        <taxon>Pieridae</taxon>
        <taxon>Dismorphiinae</taxon>
        <taxon>Leptidea</taxon>
    </lineage>
</organism>
<dbReference type="Proteomes" id="UP000324832">
    <property type="component" value="Unassembled WGS sequence"/>
</dbReference>
<dbReference type="EMBL" id="FZQP02001426">
    <property type="protein sequence ID" value="VVC92810.1"/>
    <property type="molecule type" value="Genomic_DNA"/>
</dbReference>
<feature type="non-terminal residue" evidence="1">
    <location>
        <position position="99"/>
    </location>
</feature>
<evidence type="ECO:0000313" key="2">
    <source>
        <dbReference type="Proteomes" id="UP000324832"/>
    </source>
</evidence>